<dbReference type="Proteomes" id="UP000254978">
    <property type="component" value="Unassembled WGS sequence"/>
</dbReference>
<dbReference type="RefSeq" id="WP_115278432.1">
    <property type="nucleotide sequence ID" value="NZ_AP022600.1"/>
</dbReference>
<sequence length="357" mass="37749">MPSDNLSVSVLEADRADAFEHTRIVSDRLPDDPDALVLEVLRFSLATNNLGYVMLADFLRSWDAYPSPTPGWGRVPVWGAARVLAAPPGVADVGTVVTGYLPMATHTALRAAAVPEGVLAVDQPRAAMLPIYRRLTTAPPVLAQWDEHQIDVDTVLLAVFPFAALLARDLQQQTDRVVVSSASSRSAAALARLLSGAGTAVTGLTSARHRAAVESFGVYEQVLTYDDIAALPIGGDVVYADLAGSAEVGAALGTRLGSRLAATVVVGGTHLRSWSADAPQDPTVSVFNTGDREQELAAELGQEAVEQLYLAARIDLNGWACPWLQVRTLSGLEAADATWRDIAAGRSDPLSAVVIRP</sequence>
<dbReference type="AlphaFoldDB" id="A0A378TD00"/>
<name>A0A378TD00_9MYCO</name>
<organism evidence="1 2">
    <name type="scientific">Mycolicibacterium tokaiense</name>
    <dbReference type="NCBI Taxonomy" id="39695"/>
    <lineage>
        <taxon>Bacteria</taxon>
        <taxon>Bacillati</taxon>
        <taxon>Actinomycetota</taxon>
        <taxon>Actinomycetes</taxon>
        <taxon>Mycobacteriales</taxon>
        <taxon>Mycobacteriaceae</taxon>
        <taxon>Mycolicibacterium</taxon>
    </lineage>
</organism>
<dbReference type="Pfam" id="PF11017">
    <property type="entry name" value="DUF2855"/>
    <property type="match status" value="1"/>
</dbReference>
<evidence type="ECO:0000313" key="1">
    <source>
        <dbReference type="EMBL" id="STZ58702.1"/>
    </source>
</evidence>
<accession>A0A378TD00</accession>
<keyword evidence="2" id="KW-1185">Reference proteome</keyword>
<dbReference type="InterPro" id="IPR021276">
    <property type="entry name" value="DUF2855"/>
</dbReference>
<gene>
    <name evidence="1" type="ORF">NCTC10821_02217</name>
</gene>
<dbReference type="EMBL" id="UGQT01000001">
    <property type="protein sequence ID" value="STZ58702.1"/>
    <property type="molecule type" value="Genomic_DNA"/>
</dbReference>
<proteinExistence type="predicted"/>
<evidence type="ECO:0000313" key="2">
    <source>
        <dbReference type="Proteomes" id="UP000254978"/>
    </source>
</evidence>
<dbReference type="OrthoDB" id="8953110at2"/>
<reference evidence="1 2" key="1">
    <citation type="submission" date="2018-06" db="EMBL/GenBank/DDBJ databases">
        <authorList>
            <consortium name="Pathogen Informatics"/>
            <person name="Doyle S."/>
        </authorList>
    </citation>
    <scope>NUCLEOTIDE SEQUENCE [LARGE SCALE GENOMIC DNA]</scope>
    <source>
        <strain evidence="1 2">NCTC10821</strain>
    </source>
</reference>
<protein>
    <submittedName>
        <fullName evidence="1">Protein of uncharacterized function (DUF2855)</fullName>
    </submittedName>
</protein>